<dbReference type="Proteomes" id="UP000277811">
    <property type="component" value="Unassembled WGS sequence"/>
</dbReference>
<dbReference type="Pfam" id="PF11755">
    <property type="entry name" value="DUF3311"/>
    <property type="match status" value="1"/>
</dbReference>
<gene>
    <name evidence="2" type="ORF">LUCI_0196</name>
</gene>
<protein>
    <recommendedName>
        <fullName evidence="4">DUF3311 domain-containing protein</fullName>
    </recommendedName>
</protein>
<accession>A0A498R2J5</accession>
<organism evidence="2 3">
    <name type="scientific">Lucifera butyrica</name>
    <dbReference type="NCBI Taxonomy" id="1351585"/>
    <lineage>
        <taxon>Bacteria</taxon>
        <taxon>Bacillati</taxon>
        <taxon>Bacillota</taxon>
        <taxon>Negativicutes</taxon>
        <taxon>Veillonellales</taxon>
        <taxon>Veillonellaceae</taxon>
        <taxon>Lucifera</taxon>
    </lineage>
</organism>
<dbReference type="EMBL" id="UPPP01000051">
    <property type="protein sequence ID" value="VBB04990.1"/>
    <property type="molecule type" value="Genomic_DNA"/>
</dbReference>
<evidence type="ECO:0000256" key="1">
    <source>
        <dbReference type="SAM" id="Phobius"/>
    </source>
</evidence>
<evidence type="ECO:0000313" key="3">
    <source>
        <dbReference type="Proteomes" id="UP000277811"/>
    </source>
</evidence>
<dbReference type="InterPro" id="IPR021741">
    <property type="entry name" value="DUF3311"/>
</dbReference>
<sequence>MNFLKVTLTLIPFIWTIGMIPLANRVTPFIFGLPFLAFWLVAGVFVAFFCIQCIYRIDSKNVRNL</sequence>
<name>A0A498R2J5_9FIRM</name>
<keyword evidence="1" id="KW-0472">Membrane</keyword>
<dbReference type="AlphaFoldDB" id="A0A498R2J5"/>
<evidence type="ECO:0008006" key="4">
    <source>
        <dbReference type="Google" id="ProtNLM"/>
    </source>
</evidence>
<keyword evidence="3" id="KW-1185">Reference proteome</keyword>
<dbReference type="OrthoDB" id="3628949at2"/>
<keyword evidence="1" id="KW-0812">Transmembrane</keyword>
<feature type="transmembrane region" description="Helical" evidence="1">
    <location>
        <begin position="35"/>
        <end position="55"/>
    </location>
</feature>
<proteinExistence type="predicted"/>
<keyword evidence="1" id="KW-1133">Transmembrane helix</keyword>
<reference evidence="2 3" key="1">
    <citation type="submission" date="2018-06" db="EMBL/GenBank/DDBJ databases">
        <authorList>
            <person name="Strepis N."/>
        </authorList>
    </citation>
    <scope>NUCLEOTIDE SEQUENCE [LARGE SCALE GENOMIC DNA]</scope>
    <source>
        <strain evidence="2">LUCI</strain>
    </source>
</reference>
<evidence type="ECO:0000313" key="2">
    <source>
        <dbReference type="EMBL" id="VBB04990.1"/>
    </source>
</evidence>